<protein>
    <submittedName>
        <fullName evidence="1">Uncharacterized protein</fullName>
    </submittedName>
</protein>
<organism evidence="1 2">
    <name type="scientific">Mycobacterium asiaticum</name>
    <dbReference type="NCBI Taxonomy" id="1790"/>
    <lineage>
        <taxon>Bacteria</taxon>
        <taxon>Bacillati</taxon>
        <taxon>Actinomycetota</taxon>
        <taxon>Actinomycetes</taxon>
        <taxon>Mycobacteriales</taxon>
        <taxon>Mycobacteriaceae</taxon>
        <taxon>Mycobacterium</taxon>
    </lineage>
</organism>
<name>A0A1A3C7Z1_MYCAS</name>
<accession>A0A1A3C7Z1</accession>
<proteinExistence type="predicted"/>
<dbReference type="Proteomes" id="UP000093795">
    <property type="component" value="Unassembled WGS sequence"/>
</dbReference>
<dbReference type="EMBL" id="LZKQ01000184">
    <property type="protein sequence ID" value="OBI81876.1"/>
    <property type="molecule type" value="Genomic_DNA"/>
</dbReference>
<dbReference type="AlphaFoldDB" id="A0A1A3C7Z1"/>
<sequence>MFYGGRNGWTGADDKAQARRFLSGHISGGRLTPDQAAAYVLSSQSVSDRGAKRLLEMLSR</sequence>
<gene>
    <name evidence="1" type="ORF">A9X01_22785</name>
</gene>
<comment type="caution">
    <text evidence="1">The sequence shown here is derived from an EMBL/GenBank/DDBJ whole genome shotgun (WGS) entry which is preliminary data.</text>
</comment>
<dbReference type="OrthoDB" id="4548404at2"/>
<reference evidence="1 2" key="1">
    <citation type="submission" date="2016-06" db="EMBL/GenBank/DDBJ databases">
        <authorList>
            <person name="Kjaerup R.B."/>
            <person name="Dalgaard T.S."/>
            <person name="Juul-Madsen H.R."/>
        </authorList>
    </citation>
    <scope>NUCLEOTIDE SEQUENCE [LARGE SCALE GENOMIC DNA]</scope>
    <source>
        <strain evidence="1 2">1081914.2</strain>
    </source>
</reference>
<evidence type="ECO:0000313" key="1">
    <source>
        <dbReference type="EMBL" id="OBI81876.1"/>
    </source>
</evidence>
<evidence type="ECO:0000313" key="2">
    <source>
        <dbReference type="Proteomes" id="UP000093795"/>
    </source>
</evidence>